<evidence type="ECO:0000313" key="1">
    <source>
        <dbReference type="EMBL" id="QDT32927.1"/>
    </source>
</evidence>
<evidence type="ECO:0008006" key="3">
    <source>
        <dbReference type="Google" id="ProtNLM"/>
    </source>
</evidence>
<dbReference type="OrthoDB" id="273752at2"/>
<dbReference type="InterPro" id="IPR029044">
    <property type="entry name" value="Nucleotide-diphossugar_trans"/>
</dbReference>
<sequence length="253" mass="28856">MGASLKKNWESDRYYRLRCLNLETITLFVPLSGRASIWPQFSQFLESQSWPREQTKLHLLDTSQDPEFSNIVRTWLAKCDFPHVCYEQLAVGDPGLADEERRGQVEVQNAVRMAAATIYNHLARHVQTSFVWNVEDDVIPPDNAAELLLQGFDQDTASVAGPYRSRYHDGYVAWTKGHTITKEPDDGVQVMEGNGFGCVMLRGNVLKESLFTCQQPPYDFDPAFYERLKHTGYQSKLCWDAECEHLDAASLKS</sequence>
<dbReference type="SUPFAM" id="SSF53448">
    <property type="entry name" value="Nucleotide-diphospho-sugar transferases"/>
    <property type="match status" value="1"/>
</dbReference>
<dbReference type="Proteomes" id="UP000315724">
    <property type="component" value="Chromosome"/>
</dbReference>
<reference evidence="1 2" key="1">
    <citation type="submission" date="2019-02" db="EMBL/GenBank/DDBJ databases">
        <title>Deep-cultivation of Planctomycetes and their phenomic and genomic characterization uncovers novel biology.</title>
        <authorList>
            <person name="Wiegand S."/>
            <person name="Jogler M."/>
            <person name="Boedeker C."/>
            <person name="Pinto D."/>
            <person name="Vollmers J."/>
            <person name="Rivas-Marin E."/>
            <person name="Kohn T."/>
            <person name="Peeters S.H."/>
            <person name="Heuer A."/>
            <person name="Rast P."/>
            <person name="Oberbeckmann S."/>
            <person name="Bunk B."/>
            <person name="Jeske O."/>
            <person name="Meyerdierks A."/>
            <person name="Storesund J.E."/>
            <person name="Kallscheuer N."/>
            <person name="Luecker S."/>
            <person name="Lage O.M."/>
            <person name="Pohl T."/>
            <person name="Merkel B.J."/>
            <person name="Hornburger P."/>
            <person name="Mueller R.-W."/>
            <person name="Bruemmer F."/>
            <person name="Labrenz M."/>
            <person name="Spormann A.M."/>
            <person name="Op den Camp H."/>
            <person name="Overmann J."/>
            <person name="Amann R."/>
            <person name="Jetten M.S.M."/>
            <person name="Mascher T."/>
            <person name="Medema M.H."/>
            <person name="Devos D.P."/>
            <person name="Kaster A.-K."/>
            <person name="Ovreas L."/>
            <person name="Rohde M."/>
            <person name="Galperin M.Y."/>
            <person name="Jogler C."/>
        </authorList>
    </citation>
    <scope>NUCLEOTIDE SEQUENCE [LARGE SCALE GENOMIC DNA]</scope>
    <source>
        <strain evidence="1 2">Mal48</strain>
    </source>
</reference>
<dbReference type="EMBL" id="CP036267">
    <property type="protein sequence ID" value="QDT32927.1"/>
    <property type="molecule type" value="Genomic_DNA"/>
</dbReference>
<organism evidence="1 2">
    <name type="scientific">Thalassoglobus polymorphus</name>
    <dbReference type="NCBI Taxonomy" id="2527994"/>
    <lineage>
        <taxon>Bacteria</taxon>
        <taxon>Pseudomonadati</taxon>
        <taxon>Planctomycetota</taxon>
        <taxon>Planctomycetia</taxon>
        <taxon>Planctomycetales</taxon>
        <taxon>Planctomycetaceae</taxon>
        <taxon>Thalassoglobus</taxon>
    </lineage>
</organism>
<proteinExistence type="predicted"/>
<gene>
    <name evidence="1" type="ORF">Mal48_21760</name>
</gene>
<name>A0A517QMZ0_9PLAN</name>
<evidence type="ECO:0000313" key="2">
    <source>
        <dbReference type="Proteomes" id="UP000315724"/>
    </source>
</evidence>
<protein>
    <recommendedName>
        <fullName evidence="3">Glycosyltransferase family 25 (LPS biosynthesis protein)</fullName>
    </recommendedName>
</protein>
<dbReference type="AlphaFoldDB" id="A0A517QMZ0"/>
<dbReference type="KEGG" id="tpol:Mal48_21760"/>
<accession>A0A517QMZ0</accession>
<keyword evidence="2" id="KW-1185">Reference proteome</keyword>